<sequence length="155" mass="18060">MFAAEEILDMAIRIEKNGEAAYRNAIENISNPALISLLEWMADEEVKHAKWFLELKEEVATPAKSPFVQEVGREFINGVLGEQSFSLKDVDFSQIDRINDLIDIFIEFEEDGILFYEMLQPFIQHKDKLAQLDEIIAEEKRHIEQLRKFKESETP</sequence>
<feature type="domain" description="Rubrerythrin diiron-binding" evidence="1">
    <location>
        <begin position="6"/>
        <end position="149"/>
    </location>
</feature>
<dbReference type="AlphaFoldDB" id="A0A8J6NWF6"/>
<evidence type="ECO:0000259" key="1">
    <source>
        <dbReference type="Pfam" id="PF02915"/>
    </source>
</evidence>
<gene>
    <name evidence="2" type="ORF">H8D96_04095</name>
</gene>
<protein>
    <submittedName>
        <fullName evidence="2">Ferritin family protein</fullName>
    </submittedName>
</protein>
<dbReference type="InterPro" id="IPR009078">
    <property type="entry name" value="Ferritin-like_SF"/>
</dbReference>
<evidence type="ECO:0000313" key="2">
    <source>
        <dbReference type="EMBL" id="MBC8431079.1"/>
    </source>
</evidence>
<dbReference type="CDD" id="cd01045">
    <property type="entry name" value="Ferritin_like_AB"/>
    <property type="match status" value="1"/>
</dbReference>
<dbReference type="Gene3D" id="1.20.1260.10">
    <property type="match status" value="1"/>
</dbReference>
<organism evidence="2 3">
    <name type="scientific">Candidatus Desulfatibia vada</name>
    <dbReference type="NCBI Taxonomy" id="2841696"/>
    <lineage>
        <taxon>Bacteria</taxon>
        <taxon>Pseudomonadati</taxon>
        <taxon>Thermodesulfobacteriota</taxon>
        <taxon>Desulfobacteria</taxon>
        <taxon>Desulfobacterales</taxon>
        <taxon>Desulfobacterales incertae sedis</taxon>
        <taxon>Candidatus Desulfatibia</taxon>
    </lineage>
</organism>
<dbReference type="Pfam" id="PF02915">
    <property type="entry name" value="Rubrerythrin"/>
    <property type="match status" value="1"/>
</dbReference>
<dbReference type="GO" id="GO:0016491">
    <property type="term" value="F:oxidoreductase activity"/>
    <property type="evidence" value="ECO:0007669"/>
    <property type="project" value="InterPro"/>
</dbReference>
<dbReference type="PANTHER" id="PTHR33531:SF7">
    <property type="entry name" value="HYPOTHETICAL MEMBRANE PROTEIN, CONSERVED"/>
    <property type="match status" value="1"/>
</dbReference>
<accession>A0A8J6NWF6</accession>
<dbReference type="GO" id="GO:0046872">
    <property type="term" value="F:metal ion binding"/>
    <property type="evidence" value="ECO:0007669"/>
    <property type="project" value="InterPro"/>
</dbReference>
<dbReference type="EMBL" id="JACNIG010000109">
    <property type="protein sequence ID" value="MBC8431079.1"/>
    <property type="molecule type" value="Genomic_DNA"/>
</dbReference>
<name>A0A8J6NWF6_9BACT</name>
<dbReference type="InterPro" id="IPR003251">
    <property type="entry name" value="Rr_diiron-bd_dom"/>
</dbReference>
<dbReference type="SUPFAM" id="SSF47240">
    <property type="entry name" value="Ferritin-like"/>
    <property type="match status" value="1"/>
</dbReference>
<evidence type="ECO:0000313" key="3">
    <source>
        <dbReference type="Proteomes" id="UP000605201"/>
    </source>
</evidence>
<dbReference type="InterPro" id="IPR012347">
    <property type="entry name" value="Ferritin-like"/>
</dbReference>
<dbReference type="Proteomes" id="UP000605201">
    <property type="component" value="Unassembled WGS sequence"/>
</dbReference>
<dbReference type="PANTHER" id="PTHR33531">
    <property type="entry name" value="RUBRERYTHRIN SUBFAMILY"/>
    <property type="match status" value="1"/>
</dbReference>
<comment type="caution">
    <text evidence="2">The sequence shown here is derived from an EMBL/GenBank/DDBJ whole genome shotgun (WGS) entry which is preliminary data.</text>
</comment>
<proteinExistence type="predicted"/>
<reference evidence="2 3" key="1">
    <citation type="submission" date="2020-08" db="EMBL/GenBank/DDBJ databases">
        <title>Bridging the membrane lipid divide: bacteria of the FCB group superphylum have the potential to synthesize archaeal ether lipids.</title>
        <authorList>
            <person name="Villanueva L."/>
            <person name="Von Meijenfeldt F.A.B."/>
            <person name="Westbye A.B."/>
            <person name="Yadav S."/>
            <person name="Hopmans E.C."/>
            <person name="Dutilh B.E."/>
            <person name="Sinninghe Damste J.S."/>
        </authorList>
    </citation>
    <scope>NUCLEOTIDE SEQUENCE [LARGE SCALE GENOMIC DNA]</scope>
    <source>
        <strain evidence="2">NIOZ-UU17</strain>
    </source>
</reference>